<dbReference type="GO" id="GO:0016747">
    <property type="term" value="F:acyltransferase activity, transferring groups other than amino-acyl groups"/>
    <property type="evidence" value="ECO:0007669"/>
    <property type="project" value="InterPro"/>
</dbReference>
<accession>A0AAW0E5N8</accession>
<evidence type="ECO:0000313" key="3">
    <source>
        <dbReference type="Proteomes" id="UP001383192"/>
    </source>
</evidence>
<dbReference type="Gene3D" id="3.40.630.30">
    <property type="match status" value="1"/>
</dbReference>
<evidence type="ECO:0000259" key="1">
    <source>
        <dbReference type="Pfam" id="PF13302"/>
    </source>
</evidence>
<gene>
    <name evidence="2" type="ORF">VNI00_000549</name>
</gene>
<dbReference type="InterPro" id="IPR016181">
    <property type="entry name" value="Acyl_CoA_acyltransferase"/>
</dbReference>
<dbReference type="EMBL" id="JAYKXP010000002">
    <property type="protein sequence ID" value="KAK7060816.1"/>
    <property type="molecule type" value="Genomic_DNA"/>
</dbReference>
<evidence type="ECO:0000313" key="2">
    <source>
        <dbReference type="EMBL" id="KAK7060816.1"/>
    </source>
</evidence>
<dbReference type="AlphaFoldDB" id="A0AAW0E5N8"/>
<dbReference type="PANTHER" id="PTHR43328">
    <property type="entry name" value="ACETYLTRANSFERASE-RELATED"/>
    <property type="match status" value="1"/>
</dbReference>
<dbReference type="SUPFAM" id="SSF55729">
    <property type="entry name" value="Acyl-CoA N-acyltransferases (Nat)"/>
    <property type="match status" value="1"/>
</dbReference>
<feature type="domain" description="N-acetyltransferase" evidence="1">
    <location>
        <begin position="36"/>
        <end position="190"/>
    </location>
</feature>
<dbReference type="PANTHER" id="PTHR43328:SF1">
    <property type="entry name" value="N-ACETYLTRANSFERASE DOMAIN-CONTAINING PROTEIN"/>
    <property type="match status" value="1"/>
</dbReference>
<dbReference type="Proteomes" id="UP001383192">
    <property type="component" value="Unassembled WGS sequence"/>
</dbReference>
<keyword evidence="3" id="KW-1185">Reference proteome</keyword>
<organism evidence="2 3">
    <name type="scientific">Paramarasmius palmivorus</name>
    <dbReference type="NCBI Taxonomy" id="297713"/>
    <lineage>
        <taxon>Eukaryota</taxon>
        <taxon>Fungi</taxon>
        <taxon>Dikarya</taxon>
        <taxon>Basidiomycota</taxon>
        <taxon>Agaricomycotina</taxon>
        <taxon>Agaricomycetes</taxon>
        <taxon>Agaricomycetidae</taxon>
        <taxon>Agaricales</taxon>
        <taxon>Marasmiineae</taxon>
        <taxon>Marasmiaceae</taxon>
        <taxon>Paramarasmius</taxon>
    </lineage>
</organism>
<dbReference type="InterPro" id="IPR000182">
    <property type="entry name" value="GNAT_dom"/>
</dbReference>
<name>A0AAW0E5N8_9AGAR</name>
<sequence>MPTSLLQVDPEVYDTPFLRLPEPHSDVIIAAPRLWDAEPSVEIMLDRAQGWITRVKNASDEVLEAMKINEGVFVDGCPVRHIIKLQDNGGHVFIGDVGISRSYWADIIDTQERQERLDENNARPSGDSNIAWQVGYYLSPAYQGRGIMTAALRLLISGWAIPMMNAHRIRATTFHLNEGSKRVLEKNGFVMVGTIEDYKSIDQEMAALHVLEWRRSGDA</sequence>
<protein>
    <recommendedName>
        <fullName evidence="1">N-acetyltransferase domain-containing protein</fullName>
    </recommendedName>
</protein>
<reference evidence="2 3" key="1">
    <citation type="submission" date="2024-01" db="EMBL/GenBank/DDBJ databases">
        <title>A draft genome for a cacao thread blight-causing isolate of Paramarasmius palmivorus.</title>
        <authorList>
            <person name="Baruah I.K."/>
            <person name="Bukari Y."/>
            <person name="Amoako-Attah I."/>
            <person name="Meinhardt L.W."/>
            <person name="Bailey B.A."/>
            <person name="Cohen S.P."/>
        </authorList>
    </citation>
    <scope>NUCLEOTIDE SEQUENCE [LARGE SCALE GENOMIC DNA]</scope>
    <source>
        <strain evidence="2 3">GH-12</strain>
    </source>
</reference>
<proteinExistence type="predicted"/>
<dbReference type="Pfam" id="PF13302">
    <property type="entry name" value="Acetyltransf_3"/>
    <property type="match status" value="1"/>
</dbReference>
<comment type="caution">
    <text evidence="2">The sequence shown here is derived from an EMBL/GenBank/DDBJ whole genome shotgun (WGS) entry which is preliminary data.</text>
</comment>